<feature type="binding site" evidence="5">
    <location>
        <begin position="46"/>
        <end position="47"/>
    </location>
    <ligand>
        <name>3-methyl-2-oxobutanoate</name>
        <dbReference type="ChEBI" id="CHEBI:11851"/>
    </ligand>
</feature>
<dbReference type="NCBIfam" id="TIGR00222">
    <property type="entry name" value="panB"/>
    <property type="match status" value="1"/>
</dbReference>
<evidence type="ECO:0000256" key="2">
    <source>
        <dbReference type="ARBA" id="ARBA00011424"/>
    </source>
</evidence>
<comment type="cofactor">
    <cofactor evidence="5">
        <name>Mg(2+)</name>
        <dbReference type="ChEBI" id="CHEBI:18420"/>
    </cofactor>
    <text evidence="5">Binds 1 Mg(2+) ion per subunit.</text>
</comment>
<organism evidence="6 7">
    <name type="scientific">Acetobacterium wieringae</name>
    <dbReference type="NCBI Taxonomy" id="52694"/>
    <lineage>
        <taxon>Bacteria</taxon>
        <taxon>Bacillati</taxon>
        <taxon>Bacillota</taxon>
        <taxon>Clostridia</taxon>
        <taxon>Eubacteriales</taxon>
        <taxon>Eubacteriaceae</taxon>
        <taxon>Acetobacterium</taxon>
    </lineage>
</organism>
<dbReference type="PANTHER" id="PTHR20881">
    <property type="entry name" value="3-METHYL-2-OXOBUTANOATE HYDROXYMETHYLTRANSFERASE"/>
    <property type="match status" value="1"/>
</dbReference>
<evidence type="ECO:0000256" key="1">
    <source>
        <dbReference type="ARBA" id="ARBA00008676"/>
    </source>
</evidence>
<dbReference type="Proteomes" id="UP001163550">
    <property type="component" value="Chromosome"/>
</dbReference>
<comment type="subunit">
    <text evidence="2 5">Homodecamer; pentamer of dimers.</text>
</comment>
<comment type="catalytic activity">
    <reaction evidence="5">
        <text>(6R)-5,10-methylene-5,6,7,8-tetrahydrofolate + 3-methyl-2-oxobutanoate + H2O = 2-dehydropantoate + (6S)-5,6,7,8-tetrahydrofolate</text>
        <dbReference type="Rhea" id="RHEA:11824"/>
        <dbReference type="ChEBI" id="CHEBI:11561"/>
        <dbReference type="ChEBI" id="CHEBI:11851"/>
        <dbReference type="ChEBI" id="CHEBI:15377"/>
        <dbReference type="ChEBI" id="CHEBI:15636"/>
        <dbReference type="ChEBI" id="CHEBI:57453"/>
        <dbReference type="EC" id="2.1.2.11"/>
    </reaction>
</comment>
<feature type="binding site" evidence="5">
    <location>
        <position position="115"/>
    </location>
    <ligand>
        <name>3-methyl-2-oxobutanoate</name>
        <dbReference type="ChEBI" id="CHEBI:11851"/>
    </ligand>
</feature>
<feature type="binding site" evidence="5">
    <location>
        <position position="85"/>
    </location>
    <ligand>
        <name>3-methyl-2-oxobutanoate</name>
        <dbReference type="ChEBI" id="CHEBI:11851"/>
    </ligand>
</feature>
<evidence type="ECO:0000313" key="7">
    <source>
        <dbReference type="Proteomes" id="UP001163550"/>
    </source>
</evidence>
<evidence type="ECO:0000313" key="6">
    <source>
        <dbReference type="EMBL" id="UYO63594.1"/>
    </source>
</evidence>
<gene>
    <name evidence="5 6" type="primary">panB</name>
    <name evidence="6" type="ORF">LNN31_03945</name>
</gene>
<dbReference type="Gene3D" id="3.20.20.60">
    <property type="entry name" value="Phosphoenolpyruvate-binding domains"/>
    <property type="match status" value="1"/>
</dbReference>
<accession>A0ABY6HI79</accession>
<keyword evidence="5" id="KW-0963">Cytoplasm</keyword>
<proteinExistence type="inferred from homology"/>
<evidence type="ECO:0000256" key="4">
    <source>
        <dbReference type="ARBA" id="ARBA00022679"/>
    </source>
</evidence>
<evidence type="ECO:0000256" key="5">
    <source>
        <dbReference type="HAMAP-Rule" id="MF_00156"/>
    </source>
</evidence>
<feature type="binding site" evidence="5">
    <location>
        <position position="85"/>
    </location>
    <ligand>
        <name>Mg(2+)</name>
        <dbReference type="ChEBI" id="CHEBI:18420"/>
    </ligand>
</feature>
<dbReference type="NCBIfam" id="NF001452">
    <property type="entry name" value="PRK00311.1"/>
    <property type="match status" value="1"/>
</dbReference>
<dbReference type="HAMAP" id="MF_00156">
    <property type="entry name" value="PanB"/>
    <property type="match status" value="1"/>
</dbReference>
<keyword evidence="3 5" id="KW-0566">Pantothenate biosynthesis</keyword>
<keyword evidence="5" id="KW-0479">Metal-binding</keyword>
<sequence>MKNKFTVSSFLQAKANKEKITMLTAYDYSMAKIVNDAGIDSILVGDSLGMVVQGYESTLEVTMDDMVYHCRAVARGAENALIVGDMPFLSYHISVEEAVRNAGRLIQEGKAHAVKLEGGVDQVDTVTAIVKAQIPVMGHIGLTPQSVNLFGGFKVQGKDTAQAQKVIDDALALEAAGVFAIVLEGIPEKLATLITQKISVPTIGIGAGRYCDGQVLVIHDLLGMYSGQSPKFSKRYAALNETIKDSVTTYITEVKSVKFPEEKHTFSIDDVVIAALKQ</sequence>
<dbReference type="InterPro" id="IPR003700">
    <property type="entry name" value="Pantoate_hydroxy_MeTrfase"/>
</dbReference>
<dbReference type="CDD" id="cd06557">
    <property type="entry name" value="KPHMT-like"/>
    <property type="match status" value="1"/>
</dbReference>
<dbReference type="SUPFAM" id="SSF51621">
    <property type="entry name" value="Phosphoenolpyruvate/pyruvate domain"/>
    <property type="match status" value="1"/>
</dbReference>
<dbReference type="InterPro" id="IPR015813">
    <property type="entry name" value="Pyrv/PenolPyrv_kinase-like_dom"/>
</dbReference>
<comment type="similarity">
    <text evidence="1 5">Belongs to the PanB family.</text>
</comment>
<dbReference type="EMBL" id="CP087994">
    <property type="protein sequence ID" value="UYO63594.1"/>
    <property type="molecule type" value="Genomic_DNA"/>
</dbReference>
<comment type="subcellular location">
    <subcellularLocation>
        <location evidence="5">Cytoplasm</location>
    </subcellularLocation>
</comment>
<dbReference type="RefSeq" id="WP_263992954.1">
    <property type="nucleotide sequence ID" value="NZ_CP087994.1"/>
</dbReference>
<dbReference type="PANTHER" id="PTHR20881:SF0">
    <property type="entry name" value="3-METHYL-2-OXOBUTANOATE HYDROXYMETHYLTRANSFERASE"/>
    <property type="match status" value="1"/>
</dbReference>
<feature type="active site" description="Proton acceptor" evidence="5">
    <location>
        <position position="184"/>
    </location>
</feature>
<keyword evidence="7" id="KW-1185">Reference proteome</keyword>
<evidence type="ECO:0000256" key="3">
    <source>
        <dbReference type="ARBA" id="ARBA00022655"/>
    </source>
</evidence>
<comment type="function">
    <text evidence="5">Catalyzes the reversible reaction in which hydroxymethyl group from 5,10-methylenetetrahydrofolate is transferred onto alpha-ketoisovalerate to form ketopantoate.</text>
</comment>
<keyword evidence="5" id="KW-0460">Magnesium</keyword>
<dbReference type="Pfam" id="PF02548">
    <property type="entry name" value="Pantoate_transf"/>
    <property type="match status" value="1"/>
</dbReference>
<dbReference type="InterPro" id="IPR040442">
    <property type="entry name" value="Pyrv_kinase-like_dom_sf"/>
</dbReference>
<comment type="pathway">
    <text evidence="5">Cofactor biosynthesis; (R)-pantothenate biosynthesis; (R)-pantoate from 3-methyl-2-oxobutanoate: step 1/2.</text>
</comment>
<reference evidence="6" key="1">
    <citation type="submission" date="2021-11" db="EMBL/GenBank/DDBJ databases">
        <title>Isoprene-degrading acetogen.</title>
        <authorList>
            <person name="Yang Y."/>
            <person name="Jin H."/>
            <person name="Yan J."/>
        </authorList>
    </citation>
    <scope>NUCLEOTIDE SEQUENCE</scope>
    <source>
        <strain evidence="6">Berkeley</strain>
    </source>
</reference>
<dbReference type="PIRSF" id="PIRSF000388">
    <property type="entry name" value="Pantoate_hydroxy_MeTrfase"/>
    <property type="match status" value="1"/>
</dbReference>
<dbReference type="EC" id="2.1.2.11" evidence="5"/>
<dbReference type="GO" id="GO:0003864">
    <property type="term" value="F:3-methyl-2-oxobutanoate hydroxymethyltransferase activity"/>
    <property type="evidence" value="ECO:0007669"/>
    <property type="project" value="UniProtKB-EC"/>
</dbReference>
<keyword evidence="4 5" id="KW-0808">Transferase</keyword>
<feature type="binding site" evidence="5">
    <location>
        <position position="117"/>
    </location>
    <ligand>
        <name>Mg(2+)</name>
        <dbReference type="ChEBI" id="CHEBI:18420"/>
    </ligand>
</feature>
<name>A0ABY6HI79_9FIRM</name>
<feature type="binding site" evidence="5">
    <location>
        <position position="46"/>
    </location>
    <ligand>
        <name>Mg(2+)</name>
        <dbReference type="ChEBI" id="CHEBI:18420"/>
    </ligand>
</feature>
<protein>
    <recommendedName>
        <fullName evidence="5">3-methyl-2-oxobutanoate hydroxymethyltransferase</fullName>
        <ecNumber evidence="5">2.1.2.11</ecNumber>
    </recommendedName>
    <alternativeName>
        <fullName evidence="5">Ketopantoate hydroxymethyltransferase</fullName>
        <shortName evidence="5">KPHMT</shortName>
    </alternativeName>
</protein>